<accession>A0A0V0QHV3</accession>
<keyword evidence="4" id="KW-1185">Reference proteome</keyword>
<proteinExistence type="predicted"/>
<dbReference type="Pfam" id="PF00611">
    <property type="entry name" value="FCH"/>
    <property type="match status" value="1"/>
</dbReference>
<feature type="region of interest" description="Disordered" evidence="1">
    <location>
        <begin position="345"/>
        <end position="364"/>
    </location>
</feature>
<feature type="region of interest" description="Disordered" evidence="1">
    <location>
        <begin position="307"/>
        <end position="326"/>
    </location>
</feature>
<name>A0A0V0QHV3_PSEPJ</name>
<feature type="compositionally biased region" description="Polar residues" evidence="1">
    <location>
        <begin position="697"/>
        <end position="716"/>
    </location>
</feature>
<dbReference type="AlphaFoldDB" id="A0A0V0QHV3"/>
<feature type="region of interest" description="Disordered" evidence="1">
    <location>
        <begin position="677"/>
        <end position="716"/>
    </location>
</feature>
<feature type="domain" description="FCH" evidence="2">
    <location>
        <begin position="17"/>
        <end position="85"/>
    </location>
</feature>
<dbReference type="Gene3D" id="1.20.1270.60">
    <property type="entry name" value="Arfaptin homology (AH) domain/BAR domain"/>
    <property type="match status" value="1"/>
</dbReference>
<dbReference type="OrthoDB" id="10255128at2759"/>
<evidence type="ECO:0000259" key="2">
    <source>
        <dbReference type="Pfam" id="PF00611"/>
    </source>
</evidence>
<feature type="compositionally biased region" description="Low complexity" evidence="1">
    <location>
        <begin position="307"/>
        <end position="317"/>
    </location>
</feature>
<comment type="caution">
    <text evidence="3">The sequence shown here is derived from an EMBL/GenBank/DDBJ whole genome shotgun (WGS) entry which is preliminary data.</text>
</comment>
<evidence type="ECO:0000313" key="3">
    <source>
        <dbReference type="EMBL" id="KRX01805.1"/>
    </source>
</evidence>
<dbReference type="OMA" id="DETHKAQ"/>
<dbReference type="SUPFAM" id="SSF103657">
    <property type="entry name" value="BAR/IMD domain-like"/>
    <property type="match status" value="1"/>
</dbReference>
<gene>
    <name evidence="3" type="ORF">PPERSA_00515</name>
</gene>
<evidence type="ECO:0000256" key="1">
    <source>
        <dbReference type="SAM" id="MobiDB-lite"/>
    </source>
</evidence>
<reference evidence="3 4" key="1">
    <citation type="journal article" date="2015" name="Sci. Rep.">
        <title>Genome of the facultative scuticociliatosis pathogen Pseudocohnilembus persalinus provides insight into its virulence through horizontal gene transfer.</title>
        <authorList>
            <person name="Xiong J."/>
            <person name="Wang G."/>
            <person name="Cheng J."/>
            <person name="Tian M."/>
            <person name="Pan X."/>
            <person name="Warren A."/>
            <person name="Jiang C."/>
            <person name="Yuan D."/>
            <person name="Miao W."/>
        </authorList>
    </citation>
    <scope>NUCLEOTIDE SEQUENCE [LARGE SCALE GENOMIC DNA]</scope>
    <source>
        <strain evidence="3">36N120E</strain>
    </source>
</reference>
<evidence type="ECO:0000313" key="4">
    <source>
        <dbReference type="Proteomes" id="UP000054937"/>
    </source>
</evidence>
<feature type="region of interest" description="Disordered" evidence="1">
    <location>
        <begin position="818"/>
        <end position="857"/>
    </location>
</feature>
<organism evidence="3 4">
    <name type="scientific">Pseudocohnilembus persalinus</name>
    <name type="common">Ciliate</name>
    <dbReference type="NCBI Taxonomy" id="266149"/>
    <lineage>
        <taxon>Eukaryota</taxon>
        <taxon>Sar</taxon>
        <taxon>Alveolata</taxon>
        <taxon>Ciliophora</taxon>
        <taxon>Intramacronucleata</taxon>
        <taxon>Oligohymenophorea</taxon>
        <taxon>Scuticociliatia</taxon>
        <taxon>Philasterida</taxon>
        <taxon>Pseudocohnilembidae</taxon>
        <taxon>Pseudocohnilembus</taxon>
    </lineage>
</organism>
<dbReference type="EMBL" id="LDAU01000163">
    <property type="protein sequence ID" value="KRX01805.1"/>
    <property type="molecule type" value="Genomic_DNA"/>
</dbReference>
<sequence>MATIGYNPDIIEKNDYLQKKFEEKQIHCEELMYILKQRAELEEYYSRNLEKMSFQLAKVIPGKDQIKSIVQSLQAFFTIQSEQAKEFASNIKEHVISEFQEFSQLQQQDLKNQQFAGRDHFNTLKQYMNKFDDFRSQYIKISQLLNQQGKSNNAISEKSYQEKQKIEQDFKQFIDQYNQYIKQYFIDNSKLTENYVALEISRREKIKDTIMKYLVFVISQIRNLQYDVDQITKKIEVLDIQKDLDFIKKPQLDNDKKPLLTQVNFENYKYYMDYTIQNGSGFLKGTPNYFQIQDKLQQKQVQQLQQQQKENAQSLSQKQISQHQKPKKQESAALKWLFGIDDVDNQNSQQNQNQQNQQNSNLNSQNLRKNRKLIFENQSQQSEQKQVDLLNAEQVDYMQQESFQNSQTSDFATNLFQKAIMGYEINKYELDTIKSFLKTQSERKNFAESYQNFFLSFIENQQDQNYEKGKILQKNQNMQEIQLSSNSYTQNMKILYTLFEMCTSKYDISPILIVYHSTSFIYKLIKLPDEDKQVYEKIYLQNGLQGHPLFSNWKYWEGYLKKKVVVHIQEYEKNEQNTFMSFLEDFGTSSQVKKKQKQQFIQNKILQELQILFSLRISLENIKKALWEIFKIITVDEPQLIQDMEISYENFNKKYNQKTQQVITADDVKQNDIIPQQNQKDNLKQNGQNKQQNKQKSSLTQNENQNEQSKNLTNQEEYTLNQSLTQQQYLEKQYNNTVQQMNQQQKDLLSDVVDHQDQQIPQIQQDFNQSSNQFNLNINDLLLEDNDQNQQFWDKQKEQNQQLIQKRQEVSDQQLNNQINQQKQQEQNQKNQIQENNSQEISQQKQNHSQQSDKKQNIDYTDFSSFDQHQYFS</sequence>
<dbReference type="InParanoid" id="A0A0V0QHV3"/>
<dbReference type="InterPro" id="IPR001060">
    <property type="entry name" value="FCH_dom"/>
</dbReference>
<feature type="compositionally biased region" description="Low complexity" evidence="1">
    <location>
        <begin position="677"/>
        <end position="696"/>
    </location>
</feature>
<dbReference type="InterPro" id="IPR027267">
    <property type="entry name" value="AH/BAR_dom_sf"/>
</dbReference>
<protein>
    <recommendedName>
        <fullName evidence="2">FCH domain-containing protein</fullName>
    </recommendedName>
</protein>
<feature type="compositionally biased region" description="Low complexity" evidence="1">
    <location>
        <begin position="818"/>
        <end position="847"/>
    </location>
</feature>
<dbReference type="Proteomes" id="UP000054937">
    <property type="component" value="Unassembled WGS sequence"/>
</dbReference>